<dbReference type="RefSeq" id="WP_137852497.1">
    <property type="nucleotide sequence ID" value="NZ_JBHTIF010000007.1"/>
</dbReference>
<protein>
    <submittedName>
        <fullName evidence="1">Uncharacterized protein</fullName>
    </submittedName>
</protein>
<evidence type="ECO:0000313" key="2">
    <source>
        <dbReference type="Proteomes" id="UP001597110"/>
    </source>
</evidence>
<comment type="caution">
    <text evidence="1">The sequence shown here is derived from an EMBL/GenBank/DDBJ whole genome shotgun (WGS) entry which is preliminary data.</text>
</comment>
<evidence type="ECO:0000313" key="1">
    <source>
        <dbReference type="EMBL" id="MFD0727661.1"/>
    </source>
</evidence>
<keyword evidence="2" id="KW-1185">Reference proteome</keyword>
<sequence>MLLCRAMRSDDGKEAFAVTIGRSSPFKPNSALRDGESVIDGQKTYWYRSEIAARPNELIRETLVKVAPNNVAHVFIRTDNAENLGRYKDMVQGLQFNPALAGN</sequence>
<gene>
    <name evidence="1" type="ORF">ACFQ0E_18870</name>
</gene>
<name>A0ABW2YGT9_9GAMM</name>
<proteinExistence type="predicted"/>
<reference evidence="2" key="1">
    <citation type="journal article" date="2019" name="Int. J. Syst. Evol. Microbiol.">
        <title>The Global Catalogue of Microorganisms (GCM) 10K type strain sequencing project: providing services to taxonomists for standard genome sequencing and annotation.</title>
        <authorList>
            <consortium name="The Broad Institute Genomics Platform"/>
            <consortium name="The Broad Institute Genome Sequencing Center for Infectious Disease"/>
            <person name="Wu L."/>
            <person name="Ma J."/>
        </authorList>
    </citation>
    <scope>NUCLEOTIDE SEQUENCE [LARGE SCALE GENOMIC DNA]</scope>
    <source>
        <strain evidence="2">CCUG 55585</strain>
    </source>
</reference>
<dbReference type="EMBL" id="JBHTIF010000007">
    <property type="protein sequence ID" value="MFD0727661.1"/>
    <property type="molecule type" value="Genomic_DNA"/>
</dbReference>
<accession>A0ABW2YGT9</accession>
<dbReference type="Proteomes" id="UP001597110">
    <property type="component" value="Unassembled WGS sequence"/>
</dbReference>
<organism evidence="1 2">
    <name type="scientific">Lysobacter brunescens</name>
    <dbReference type="NCBI Taxonomy" id="262323"/>
    <lineage>
        <taxon>Bacteria</taxon>
        <taxon>Pseudomonadati</taxon>
        <taxon>Pseudomonadota</taxon>
        <taxon>Gammaproteobacteria</taxon>
        <taxon>Lysobacterales</taxon>
        <taxon>Lysobacteraceae</taxon>
        <taxon>Lysobacter</taxon>
    </lineage>
</organism>